<keyword evidence="4 6" id="KW-1133">Transmembrane helix</keyword>
<keyword evidence="2" id="KW-0813">Transport</keyword>
<dbReference type="PANTHER" id="PTHR43791:SF103">
    <property type="entry name" value="MAJOR FACILITATOR SUPERFAMILY (MFS) PROFILE DOMAIN-CONTAINING PROTEIN-RELATED"/>
    <property type="match status" value="1"/>
</dbReference>
<keyword evidence="3 6" id="KW-0812">Transmembrane</keyword>
<evidence type="ECO:0000256" key="6">
    <source>
        <dbReference type="SAM" id="Phobius"/>
    </source>
</evidence>
<feature type="transmembrane region" description="Helical" evidence="6">
    <location>
        <begin position="81"/>
        <end position="99"/>
    </location>
</feature>
<dbReference type="GeneID" id="81436209"/>
<reference evidence="7" key="2">
    <citation type="journal article" date="2023" name="IMA Fungus">
        <title>Comparative genomic study of the Penicillium genus elucidates a diverse pangenome and 15 lateral gene transfer events.</title>
        <authorList>
            <person name="Petersen C."/>
            <person name="Sorensen T."/>
            <person name="Nielsen M.R."/>
            <person name="Sondergaard T.E."/>
            <person name="Sorensen J.L."/>
            <person name="Fitzpatrick D.A."/>
            <person name="Frisvad J.C."/>
            <person name="Nielsen K.L."/>
        </authorList>
    </citation>
    <scope>NUCLEOTIDE SEQUENCE</scope>
    <source>
        <strain evidence="7">IBT 29864</strain>
    </source>
</reference>
<keyword evidence="5 6" id="KW-0472">Membrane</keyword>
<evidence type="ECO:0000313" key="8">
    <source>
        <dbReference type="Proteomes" id="UP001147782"/>
    </source>
</evidence>
<reference evidence="7" key="1">
    <citation type="submission" date="2022-11" db="EMBL/GenBank/DDBJ databases">
        <authorList>
            <person name="Petersen C."/>
        </authorList>
    </citation>
    <scope>NUCLEOTIDE SEQUENCE</scope>
    <source>
        <strain evidence="7">IBT 29864</strain>
    </source>
</reference>
<evidence type="ECO:0000256" key="2">
    <source>
        <dbReference type="ARBA" id="ARBA00022448"/>
    </source>
</evidence>
<proteinExistence type="predicted"/>
<evidence type="ECO:0000256" key="1">
    <source>
        <dbReference type="ARBA" id="ARBA00004141"/>
    </source>
</evidence>
<evidence type="ECO:0000256" key="3">
    <source>
        <dbReference type="ARBA" id="ARBA00022692"/>
    </source>
</evidence>
<feature type="transmembrane region" description="Helical" evidence="6">
    <location>
        <begin position="49"/>
        <end position="69"/>
    </location>
</feature>
<dbReference type="PANTHER" id="PTHR43791">
    <property type="entry name" value="PERMEASE-RELATED"/>
    <property type="match status" value="1"/>
</dbReference>
<name>A0A9W9SSJ3_9EURO</name>
<dbReference type="SUPFAM" id="SSF103473">
    <property type="entry name" value="MFS general substrate transporter"/>
    <property type="match status" value="1"/>
</dbReference>
<dbReference type="GO" id="GO:0022857">
    <property type="term" value="F:transmembrane transporter activity"/>
    <property type="evidence" value="ECO:0007669"/>
    <property type="project" value="TreeGrafter"/>
</dbReference>
<evidence type="ECO:0008006" key="9">
    <source>
        <dbReference type="Google" id="ProtNLM"/>
    </source>
</evidence>
<dbReference type="RefSeq" id="XP_056559244.1">
    <property type="nucleotide sequence ID" value="XM_056697032.1"/>
</dbReference>
<comment type="caution">
    <text evidence="7">The sequence shown here is derived from an EMBL/GenBank/DDBJ whole genome shotgun (WGS) entry which is preliminary data.</text>
</comment>
<evidence type="ECO:0000313" key="7">
    <source>
        <dbReference type="EMBL" id="KAJ5381673.1"/>
    </source>
</evidence>
<feature type="transmembrane region" description="Helical" evidence="6">
    <location>
        <begin position="111"/>
        <end position="130"/>
    </location>
</feature>
<dbReference type="OrthoDB" id="6730379at2759"/>
<keyword evidence="8" id="KW-1185">Reference proteome</keyword>
<dbReference type="InterPro" id="IPR036259">
    <property type="entry name" value="MFS_trans_sf"/>
</dbReference>
<dbReference type="AlphaFoldDB" id="A0A9W9SSJ3"/>
<sequence length="210" mass="23179">MLQFGSIVIAGFGYSNFNTILVSLPISVFTFIWVIMSTIITSKFRRSRCITAACLSLISLAGCLMVSQIDPSKKVARLAGMWLFPAYSAGIPIILSIIASNVGGYTKRTTVSAVVFIGNCAGNITGPFLFFSNEKPNYNSAWIGIMISLAIAFIAILSLRQLLHIQNQHRNSQQNVNIDPESPEPIDNEGFAVLAKDETDWENPKFRYYL</sequence>
<dbReference type="Gene3D" id="1.20.1250.20">
    <property type="entry name" value="MFS general substrate transporter like domains"/>
    <property type="match status" value="1"/>
</dbReference>
<accession>A0A9W9SSJ3</accession>
<comment type="subcellular location">
    <subcellularLocation>
        <location evidence="1">Membrane</location>
        <topology evidence="1">Multi-pass membrane protein</topology>
    </subcellularLocation>
</comment>
<dbReference type="Proteomes" id="UP001147782">
    <property type="component" value="Unassembled WGS sequence"/>
</dbReference>
<dbReference type="EMBL" id="JAPZBS010000002">
    <property type="protein sequence ID" value="KAJ5381673.1"/>
    <property type="molecule type" value="Genomic_DNA"/>
</dbReference>
<gene>
    <name evidence="7" type="ORF">N7496_004101</name>
</gene>
<dbReference type="GO" id="GO:0016020">
    <property type="term" value="C:membrane"/>
    <property type="evidence" value="ECO:0007669"/>
    <property type="project" value="UniProtKB-SubCell"/>
</dbReference>
<feature type="transmembrane region" description="Helical" evidence="6">
    <location>
        <begin position="20"/>
        <end position="42"/>
    </location>
</feature>
<evidence type="ECO:0000256" key="5">
    <source>
        <dbReference type="ARBA" id="ARBA00023136"/>
    </source>
</evidence>
<protein>
    <recommendedName>
        <fullName evidence="9">Major facilitator superfamily (MFS) profile domain-containing protein</fullName>
    </recommendedName>
</protein>
<feature type="transmembrane region" description="Helical" evidence="6">
    <location>
        <begin position="142"/>
        <end position="163"/>
    </location>
</feature>
<organism evidence="7 8">
    <name type="scientific">Penicillium cataractarum</name>
    <dbReference type="NCBI Taxonomy" id="2100454"/>
    <lineage>
        <taxon>Eukaryota</taxon>
        <taxon>Fungi</taxon>
        <taxon>Dikarya</taxon>
        <taxon>Ascomycota</taxon>
        <taxon>Pezizomycotina</taxon>
        <taxon>Eurotiomycetes</taxon>
        <taxon>Eurotiomycetidae</taxon>
        <taxon>Eurotiales</taxon>
        <taxon>Aspergillaceae</taxon>
        <taxon>Penicillium</taxon>
    </lineage>
</organism>
<evidence type="ECO:0000256" key="4">
    <source>
        <dbReference type="ARBA" id="ARBA00022989"/>
    </source>
</evidence>